<feature type="compositionally biased region" description="Basic residues" evidence="1">
    <location>
        <begin position="40"/>
        <end position="49"/>
    </location>
</feature>
<feature type="region of interest" description="Disordered" evidence="1">
    <location>
        <begin position="28"/>
        <end position="158"/>
    </location>
</feature>
<dbReference type="EMBL" id="PJQM01007524">
    <property type="protein sequence ID" value="RCH78063.1"/>
    <property type="molecule type" value="Genomic_DNA"/>
</dbReference>
<feature type="compositionally biased region" description="Low complexity" evidence="1">
    <location>
        <begin position="80"/>
        <end position="98"/>
    </location>
</feature>
<comment type="caution">
    <text evidence="2">The sequence shown here is derived from an EMBL/GenBank/DDBJ whole genome shotgun (WGS) entry which is preliminary data.</text>
</comment>
<gene>
    <name evidence="2" type="ORF">CU098_006025</name>
</gene>
<keyword evidence="3" id="KW-1185">Reference proteome</keyword>
<feature type="non-terminal residue" evidence="2">
    <location>
        <position position="1"/>
    </location>
</feature>
<name>A0A367IKA6_RHIST</name>
<dbReference type="STRING" id="4846.A0A367IKA6"/>
<dbReference type="AlphaFoldDB" id="A0A367IKA6"/>
<accession>A0A367IKA6</accession>
<proteinExistence type="predicted"/>
<reference evidence="2 3" key="1">
    <citation type="journal article" date="2018" name="G3 (Bethesda)">
        <title>Phylogenetic and Phylogenomic Definition of Rhizopus Species.</title>
        <authorList>
            <person name="Gryganskyi A.P."/>
            <person name="Golan J."/>
            <person name="Dolatabadi S."/>
            <person name="Mondo S."/>
            <person name="Robb S."/>
            <person name="Idnurm A."/>
            <person name="Muszewska A."/>
            <person name="Steczkiewicz K."/>
            <person name="Masonjones S."/>
            <person name="Liao H.L."/>
            <person name="Gajdeczka M.T."/>
            <person name="Anike F."/>
            <person name="Vuek A."/>
            <person name="Anishchenko I.M."/>
            <person name="Voigt K."/>
            <person name="de Hoog G.S."/>
            <person name="Smith M.E."/>
            <person name="Heitman J."/>
            <person name="Vilgalys R."/>
            <person name="Stajich J.E."/>
        </authorList>
    </citation>
    <scope>NUCLEOTIDE SEQUENCE [LARGE SCALE GENOMIC DNA]</scope>
    <source>
        <strain evidence="2 3">LSU 92-RS-03</strain>
    </source>
</reference>
<feature type="compositionally biased region" description="Basic and acidic residues" evidence="1">
    <location>
        <begin position="53"/>
        <end position="67"/>
    </location>
</feature>
<protein>
    <submittedName>
        <fullName evidence="2">Uncharacterized protein</fullName>
    </submittedName>
</protein>
<dbReference type="Proteomes" id="UP000253551">
    <property type="component" value="Unassembled WGS sequence"/>
</dbReference>
<organism evidence="2 3">
    <name type="scientific">Rhizopus stolonifer</name>
    <name type="common">Rhizopus nigricans</name>
    <dbReference type="NCBI Taxonomy" id="4846"/>
    <lineage>
        <taxon>Eukaryota</taxon>
        <taxon>Fungi</taxon>
        <taxon>Fungi incertae sedis</taxon>
        <taxon>Mucoromycota</taxon>
        <taxon>Mucoromycotina</taxon>
        <taxon>Mucoromycetes</taxon>
        <taxon>Mucorales</taxon>
        <taxon>Mucorineae</taxon>
        <taxon>Rhizopodaceae</taxon>
        <taxon>Rhizopus</taxon>
    </lineage>
</organism>
<sequence>DQQREMQIRLQDENTGKEQVSNLTAMLEPNKVPTMPLPKPQKRNSKRQIVKSEPADDTKIDHQRRFNELQARFRVNYARKPSTQMTSKSTQKTTKTQPAPSPVIAHRKSPSPVNSCHDGSKSPTIKLEPIKSPLLPPSNVNNKQEEPTIDKLSSSFPSRTMPIQIQRMSRPNSSQPFDAESHQRLLDSQLDKVDFDDITVSELKEMLRQRGKPAT</sequence>
<dbReference type="OrthoDB" id="445357at2759"/>
<evidence type="ECO:0000313" key="3">
    <source>
        <dbReference type="Proteomes" id="UP000253551"/>
    </source>
</evidence>
<feature type="non-terminal residue" evidence="2">
    <location>
        <position position="215"/>
    </location>
</feature>
<evidence type="ECO:0000313" key="2">
    <source>
        <dbReference type="EMBL" id="RCH78063.1"/>
    </source>
</evidence>
<evidence type="ECO:0000256" key="1">
    <source>
        <dbReference type="SAM" id="MobiDB-lite"/>
    </source>
</evidence>